<comment type="caution">
    <text evidence="2">The sequence shown here is derived from an EMBL/GenBank/DDBJ whole genome shotgun (WGS) entry which is preliminary data.</text>
</comment>
<dbReference type="RefSeq" id="WP_024623620.1">
    <property type="nucleotide sequence ID" value="NZ_AYGX02000083.1"/>
</dbReference>
<dbReference type="PANTHER" id="PTHR33121:SF70">
    <property type="entry name" value="SIGNALING PROTEIN YKOW"/>
    <property type="match status" value="1"/>
</dbReference>
<evidence type="ECO:0000313" key="2">
    <source>
        <dbReference type="EMBL" id="KRO27217.1"/>
    </source>
</evidence>
<gene>
    <name evidence="2" type="ORF">DY78_GL000188</name>
</gene>
<dbReference type="Proteomes" id="UP000050920">
    <property type="component" value="Unassembled WGS sequence"/>
</dbReference>
<dbReference type="Gene3D" id="3.20.20.450">
    <property type="entry name" value="EAL domain"/>
    <property type="match status" value="1"/>
</dbReference>
<sequence>MAPIYRFFVQPQVNTATKTINGYELLMKEYTPAGWRIPASFLTIDSQIIADLLVATTKILSLKVRYCSVNISRAQLMTTTIADAIIKSQQQLYPTKLVVELTEADSPQKYTVAELLPQLKHFRQQGMQLSLDDVGTGDNYFNEIEDLLPYMSEIKFALQNFQLDLKNPPMQQKLHFWRAISVEYGLRLILEGVEDAADATRSQQLGIKYQQGYYFGKPQLLALPGDHFAN</sequence>
<accession>A0A0R2NN83</accession>
<dbReference type="InterPro" id="IPR035919">
    <property type="entry name" value="EAL_sf"/>
</dbReference>
<protein>
    <submittedName>
        <fullName evidence="2">Diguanylate cyclase phosphodiesterase domain 2 containing protein</fullName>
    </submittedName>
</protein>
<dbReference type="GO" id="GO:0071111">
    <property type="term" value="F:cyclic-guanylate-specific phosphodiesterase activity"/>
    <property type="evidence" value="ECO:0007669"/>
    <property type="project" value="InterPro"/>
</dbReference>
<organism evidence="2 3">
    <name type="scientific">Lactiplantibacillus fabifermentans DSM 21115</name>
    <dbReference type="NCBI Taxonomy" id="1413187"/>
    <lineage>
        <taxon>Bacteria</taxon>
        <taxon>Bacillati</taxon>
        <taxon>Bacillota</taxon>
        <taxon>Bacilli</taxon>
        <taxon>Lactobacillales</taxon>
        <taxon>Lactobacillaceae</taxon>
        <taxon>Lactiplantibacillus</taxon>
    </lineage>
</organism>
<evidence type="ECO:0000259" key="1">
    <source>
        <dbReference type="PROSITE" id="PS50883"/>
    </source>
</evidence>
<dbReference type="Pfam" id="PF00563">
    <property type="entry name" value="EAL"/>
    <property type="match status" value="1"/>
</dbReference>
<dbReference type="AlphaFoldDB" id="A0A0R2NN83"/>
<feature type="domain" description="EAL" evidence="1">
    <location>
        <begin position="1"/>
        <end position="230"/>
    </location>
</feature>
<evidence type="ECO:0000313" key="3">
    <source>
        <dbReference type="Proteomes" id="UP000050920"/>
    </source>
</evidence>
<dbReference type="SMART" id="SM00052">
    <property type="entry name" value="EAL"/>
    <property type="match status" value="1"/>
</dbReference>
<dbReference type="EMBL" id="AYGX02000083">
    <property type="protein sequence ID" value="KRO27217.1"/>
    <property type="molecule type" value="Genomic_DNA"/>
</dbReference>
<dbReference type="CDD" id="cd01948">
    <property type="entry name" value="EAL"/>
    <property type="match status" value="1"/>
</dbReference>
<keyword evidence="3" id="KW-1185">Reference proteome</keyword>
<name>A0A0R2NN83_9LACO</name>
<proteinExistence type="predicted"/>
<dbReference type="InterPro" id="IPR001633">
    <property type="entry name" value="EAL_dom"/>
</dbReference>
<dbReference type="PROSITE" id="PS50883">
    <property type="entry name" value="EAL"/>
    <property type="match status" value="1"/>
</dbReference>
<dbReference type="InterPro" id="IPR050706">
    <property type="entry name" value="Cyclic-di-GMP_PDE-like"/>
</dbReference>
<reference evidence="2 3" key="1">
    <citation type="journal article" date="2015" name="Genome Announc.">
        <title>Expanding the biotechnology potential of lactobacilli through comparative genomics of 213 strains and associated genera.</title>
        <authorList>
            <person name="Sun Z."/>
            <person name="Harris H.M."/>
            <person name="McCann A."/>
            <person name="Guo C."/>
            <person name="Argimon S."/>
            <person name="Zhang W."/>
            <person name="Yang X."/>
            <person name="Jeffery I.B."/>
            <person name="Cooney J.C."/>
            <person name="Kagawa T.F."/>
            <person name="Liu W."/>
            <person name="Song Y."/>
            <person name="Salvetti E."/>
            <person name="Wrobel A."/>
            <person name="Rasinkangas P."/>
            <person name="Parkhill J."/>
            <person name="Rea M.C."/>
            <person name="O'Sullivan O."/>
            <person name="Ritari J."/>
            <person name="Douillard F.P."/>
            <person name="Paul Ross R."/>
            <person name="Yang R."/>
            <person name="Briner A.E."/>
            <person name="Felis G.E."/>
            <person name="de Vos W.M."/>
            <person name="Barrangou R."/>
            <person name="Klaenhammer T.R."/>
            <person name="Caufield P.W."/>
            <person name="Cui Y."/>
            <person name="Zhang H."/>
            <person name="O'Toole P.W."/>
        </authorList>
    </citation>
    <scope>NUCLEOTIDE SEQUENCE [LARGE SCALE GENOMIC DNA]</scope>
    <source>
        <strain evidence="2 3">DSM 21115</strain>
    </source>
</reference>
<dbReference type="PANTHER" id="PTHR33121">
    <property type="entry name" value="CYCLIC DI-GMP PHOSPHODIESTERASE PDEF"/>
    <property type="match status" value="1"/>
</dbReference>
<dbReference type="SUPFAM" id="SSF141868">
    <property type="entry name" value="EAL domain-like"/>
    <property type="match status" value="1"/>
</dbReference>